<proteinExistence type="predicted"/>
<name>A0A840ZIW5_9HYPH</name>
<evidence type="ECO:0000313" key="1">
    <source>
        <dbReference type="EMBL" id="MBB5756887.1"/>
    </source>
</evidence>
<dbReference type="PRINTS" id="PR00313">
    <property type="entry name" value="CABNDNGRPT"/>
</dbReference>
<gene>
    <name evidence="1" type="ORF">HNR00_001595</name>
</gene>
<dbReference type="Gene3D" id="2.120.10.30">
    <property type="entry name" value="TolB, C-terminal domain"/>
    <property type="match status" value="1"/>
</dbReference>
<accession>A0A840ZIW5</accession>
<sequence>MAAVNASSLIRVSISDAEVQSGKGSYSPSISGSGRFVLFLSDGTLAPNDASPVQDLFLRDLAAGTTTLVTVATVASGANNYSWSGSVSDDGRYAAFYSPASNLVDGDTDGANDVFVRDLHSGATFRISQAADGTAGNAESLSPEMSGDGRWVAFYSRASDLVAGDLNNDLDVFVYDMLSGTNRLVSLAVDGRQGNGSSYGADISADGRYVLFQSDATNLVTGDTNAAADVFLRDTLAGTTTRVSLGAGGAQANDNCYASGLSDNGRYVVFNGYASNLVAGDTNGTSDVFLRDTVAGTTKLVSVSSAGTIANDSSFDADISADGRYVVFESNADNLVAGDTNDTADVFLRDTVAGTTIRLSVSWNGAEANASSGDAHISADGRFVTFSSSASNLVRGDTNGGYDIFRVSLAASEAADRMIGSDGADTISGLGGADILDGGRGADTLIGGSGNDTFIVDSASDRIVEAAGGGFDSVLTRVSYTLAIGQAIESLATVEAGARDAVNLTGNAFANTLTGNAGANVLSGGASADTLIGGAGDDTFVVDTAGDRAFEAAGGGRDTVLASTSYTLSAGQEIEALQLLASTGSAALDLTGNAFGQALVGNGGANVLNGGGGADILTGRGGNDTYLVDALGDRVVEAAGGGSDTVLASVSYALAAGQEIEALQLLSSTGSARLNLDGNAFGQKLVGNNGVNVLDGKGGADLLTGRGGADSFQFSTALGAGNVDRITDFAAEDTVRLAKSVFSVLATGQLAESAFKNISAGAADANDRILYKQATGELFYDADGSGKGAAVKFAVIDTKVALTAVDVFVV</sequence>
<dbReference type="InterPro" id="IPR018511">
    <property type="entry name" value="Hemolysin-typ_Ca-bd_CS"/>
</dbReference>
<organism evidence="1 2">
    <name type="scientific">Methylorubrum rhodinum</name>
    <dbReference type="NCBI Taxonomy" id="29428"/>
    <lineage>
        <taxon>Bacteria</taxon>
        <taxon>Pseudomonadati</taxon>
        <taxon>Pseudomonadota</taxon>
        <taxon>Alphaproteobacteria</taxon>
        <taxon>Hyphomicrobiales</taxon>
        <taxon>Methylobacteriaceae</taxon>
        <taxon>Methylorubrum</taxon>
    </lineage>
</organism>
<comment type="caution">
    <text evidence="1">The sequence shown here is derived from an EMBL/GenBank/DDBJ whole genome shotgun (WGS) entry which is preliminary data.</text>
</comment>
<dbReference type="PANTHER" id="PTHR36842">
    <property type="entry name" value="PROTEIN TOLB HOMOLOG"/>
    <property type="match status" value="1"/>
</dbReference>
<dbReference type="EMBL" id="JACHOP010000005">
    <property type="protein sequence ID" value="MBB5756887.1"/>
    <property type="molecule type" value="Genomic_DNA"/>
</dbReference>
<dbReference type="Proteomes" id="UP000583454">
    <property type="component" value="Unassembled WGS sequence"/>
</dbReference>
<dbReference type="Pfam" id="PF00353">
    <property type="entry name" value="HemolysinCabind"/>
    <property type="match status" value="4"/>
</dbReference>
<keyword evidence="2" id="KW-1185">Reference proteome</keyword>
<dbReference type="SUPFAM" id="SSF51120">
    <property type="entry name" value="beta-Roll"/>
    <property type="match status" value="2"/>
</dbReference>
<dbReference type="InterPro" id="IPR011042">
    <property type="entry name" value="6-blade_b-propeller_TolB-like"/>
</dbReference>
<dbReference type="InterPro" id="IPR001343">
    <property type="entry name" value="Hemolysn_Ca-bd"/>
</dbReference>
<dbReference type="SUPFAM" id="SSF82171">
    <property type="entry name" value="DPP6 N-terminal domain-like"/>
    <property type="match status" value="1"/>
</dbReference>
<reference evidence="1 2" key="1">
    <citation type="submission" date="2020-08" db="EMBL/GenBank/DDBJ databases">
        <title>Genomic Encyclopedia of Type Strains, Phase IV (KMG-IV): sequencing the most valuable type-strain genomes for metagenomic binning, comparative biology and taxonomic classification.</title>
        <authorList>
            <person name="Goeker M."/>
        </authorList>
    </citation>
    <scope>NUCLEOTIDE SEQUENCE [LARGE SCALE GENOMIC DNA]</scope>
    <source>
        <strain evidence="1 2">DSM 2163</strain>
    </source>
</reference>
<dbReference type="GO" id="GO:0005509">
    <property type="term" value="F:calcium ion binding"/>
    <property type="evidence" value="ECO:0007669"/>
    <property type="project" value="InterPro"/>
</dbReference>
<dbReference type="Gene3D" id="2.150.10.10">
    <property type="entry name" value="Serralysin-like metalloprotease, C-terminal"/>
    <property type="match status" value="4"/>
</dbReference>
<protein>
    <submittedName>
        <fullName evidence="1">Ca2+-binding RTX toxin-like protein</fullName>
    </submittedName>
</protein>
<dbReference type="AlphaFoldDB" id="A0A840ZIW5"/>
<evidence type="ECO:0000313" key="2">
    <source>
        <dbReference type="Proteomes" id="UP000583454"/>
    </source>
</evidence>
<dbReference type="RefSeq" id="WP_183567506.1">
    <property type="nucleotide sequence ID" value="NZ_JACHOP010000005.1"/>
</dbReference>
<dbReference type="InterPro" id="IPR011049">
    <property type="entry name" value="Serralysin-like_metalloprot_C"/>
</dbReference>
<dbReference type="PROSITE" id="PS00330">
    <property type="entry name" value="HEMOLYSIN_CALCIUM"/>
    <property type="match status" value="2"/>
</dbReference>